<keyword evidence="1" id="KW-1133">Transmembrane helix</keyword>
<dbReference type="HOGENOM" id="CLU_778146_0_0_11"/>
<dbReference type="AlphaFoldDB" id="D1BRF0"/>
<feature type="transmembrane region" description="Helical" evidence="1">
    <location>
        <begin position="90"/>
        <end position="109"/>
    </location>
</feature>
<dbReference type="OrthoDB" id="5019680at2"/>
<gene>
    <name evidence="2" type="ordered locus">Xcel_1374</name>
</gene>
<dbReference type="eggNOG" id="ENOG5032VE8">
    <property type="taxonomic scope" value="Bacteria"/>
</dbReference>
<evidence type="ECO:0000313" key="3">
    <source>
        <dbReference type="Proteomes" id="UP000002255"/>
    </source>
</evidence>
<sequence length="306" mass="31189">MTTTPSEPRRIHIAFCLLVGMASAALGILPWTVHGMRLPLQNLWATTTLPDEMPLVLLPFNQYAIGLLFGLVVAGWAIAGVVVRWLRDRLAPGGTTAVGTGVAVVQAAATVPTALTVRAGLREGSDSAAYLAALLAVVIVAVLLGVLVLRLIARAARPGATVGLSLAAVPVGLWLSGFVTELGTGSFGVRVGADPVRFVVGIAPAVLVGVAIAWGGLRSRSQILAASASVLILWVAPAVVSAVSVVAGSRVLLGHPAEMVDVGLLSLRTTLTSVTASLLPVLIAVVVGGLGTALATVRAARDRRAE</sequence>
<organism evidence="2 3">
    <name type="scientific">Xylanimonas cellulosilytica (strain DSM 15894 / JCM 12276 / CECT 5975 / KCTC 9989 / LMG 20990 / NBRC 107835 / XIL07)</name>
    <dbReference type="NCBI Taxonomy" id="446471"/>
    <lineage>
        <taxon>Bacteria</taxon>
        <taxon>Bacillati</taxon>
        <taxon>Actinomycetota</taxon>
        <taxon>Actinomycetes</taxon>
        <taxon>Micrococcales</taxon>
        <taxon>Promicromonosporaceae</taxon>
        <taxon>Xylanimonas</taxon>
    </lineage>
</organism>
<protein>
    <submittedName>
        <fullName evidence="2">Uncharacterized protein</fullName>
    </submittedName>
</protein>
<feature type="transmembrane region" description="Helical" evidence="1">
    <location>
        <begin position="129"/>
        <end position="152"/>
    </location>
</feature>
<name>D1BRF0_XYLCX</name>
<evidence type="ECO:0000313" key="2">
    <source>
        <dbReference type="EMBL" id="ACZ30405.1"/>
    </source>
</evidence>
<keyword evidence="1" id="KW-0472">Membrane</keyword>
<accession>D1BRF0</accession>
<dbReference type="RefSeq" id="WP_012878147.1">
    <property type="nucleotide sequence ID" value="NC_013530.1"/>
</dbReference>
<feature type="transmembrane region" description="Helical" evidence="1">
    <location>
        <begin position="12"/>
        <end position="33"/>
    </location>
</feature>
<dbReference type="STRING" id="446471.Xcel_1374"/>
<dbReference type="KEGG" id="xce:Xcel_1374"/>
<keyword evidence="3" id="KW-1185">Reference proteome</keyword>
<dbReference type="EMBL" id="CP001821">
    <property type="protein sequence ID" value="ACZ30405.1"/>
    <property type="molecule type" value="Genomic_DNA"/>
</dbReference>
<dbReference type="Proteomes" id="UP000002255">
    <property type="component" value="Chromosome"/>
</dbReference>
<keyword evidence="1" id="KW-0812">Transmembrane</keyword>
<feature type="transmembrane region" description="Helical" evidence="1">
    <location>
        <begin position="273"/>
        <end position="297"/>
    </location>
</feature>
<feature type="transmembrane region" description="Helical" evidence="1">
    <location>
        <begin position="229"/>
        <end position="253"/>
    </location>
</feature>
<feature type="transmembrane region" description="Helical" evidence="1">
    <location>
        <begin position="159"/>
        <end position="178"/>
    </location>
</feature>
<reference evidence="3" key="1">
    <citation type="submission" date="2009-11" db="EMBL/GenBank/DDBJ databases">
        <title>The complete chromosome of Xylanimonas cellulosilytica DSM 15894.</title>
        <authorList>
            <consortium name="US DOE Joint Genome Institute (JGI-PGF)"/>
            <person name="Lucas S."/>
            <person name="Copeland A."/>
            <person name="Lapidus A."/>
            <person name="Glavina del Rio T."/>
            <person name="Dalin E."/>
            <person name="Tice H."/>
            <person name="Bruce D."/>
            <person name="Goodwin L."/>
            <person name="Pitluck S."/>
            <person name="Kyrpides N."/>
            <person name="Mavromatis K."/>
            <person name="Ivanova N."/>
            <person name="Mikhailova N."/>
            <person name="Foster B."/>
            <person name="Clum A."/>
            <person name="Brettin T."/>
            <person name="Detter J.C."/>
            <person name="Han C."/>
            <person name="Larimer F."/>
            <person name="Land M."/>
            <person name="Hauser L."/>
            <person name="Markowitz V."/>
            <person name="Cheng J.F."/>
            <person name="Hugenholtz P."/>
            <person name="Woyke T."/>
            <person name="Wu D."/>
            <person name="Gehrich-Schroeter G."/>
            <person name="Schneider S."/>
            <person name="Pukall S.R."/>
            <person name="Klenk H.P."/>
            <person name="Eisen J.A."/>
        </authorList>
    </citation>
    <scope>NUCLEOTIDE SEQUENCE [LARGE SCALE GENOMIC DNA]</scope>
    <source>
        <strain evidence="3">DSM 15894 / CECT 5975 / LMG 20990 / XIL07</strain>
    </source>
</reference>
<reference evidence="2 3" key="2">
    <citation type="journal article" date="2010" name="Stand. Genomic Sci.">
        <title>Complete genome sequence of Xylanimonas cellulosilytica type strain (XIL07).</title>
        <authorList>
            <person name="Foster B."/>
            <person name="Pukall R."/>
            <person name="Abt B."/>
            <person name="Nolan M."/>
            <person name="Glavina Del Rio T."/>
            <person name="Chen F."/>
            <person name="Lucas S."/>
            <person name="Tice H."/>
            <person name="Pitluck S."/>
            <person name="Cheng J.-F."/>
            <person name="Chertkov O."/>
            <person name="Brettin T."/>
            <person name="Han C."/>
            <person name="Detter J.C."/>
            <person name="Bruce D."/>
            <person name="Goodwin L."/>
            <person name="Ivanova N."/>
            <person name="Mavromatis K."/>
            <person name="Pati A."/>
            <person name="Mikhailova N."/>
            <person name="Chen A."/>
            <person name="Palaniappan K."/>
            <person name="Land M."/>
            <person name="Hauser L."/>
            <person name="Chang Y.-J."/>
            <person name="Jeffries C.D."/>
            <person name="Chain P."/>
            <person name="Rohde M."/>
            <person name="Goeker M."/>
            <person name="Bristow J."/>
            <person name="Eisen J.A."/>
            <person name="Markowitz V."/>
            <person name="Hugenholtz P."/>
            <person name="Kyrpides N.C."/>
            <person name="Klenk H.-P."/>
            <person name="Lapidus A."/>
        </authorList>
    </citation>
    <scope>NUCLEOTIDE SEQUENCE [LARGE SCALE GENOMIC DNA]</scope>
    <source>
        <strain evidence="3">DSM 15894 / CECT 5975 / LMG 20990 / XIL07</strain>
    </source>
</reference>
<evidence type="ECO:0000256" key="1">
    <source>
        <dbReference type="SAM" id="Phobius"/>
    </source>
</evidence>
<feature type="transmembrane region" description="Helical" evidence="1">
    <location>
        <begin position="198"/>
        <end position="217"/>
    </location>
</feature>
<proteinExistence type="predicted"/>
<feature type="transmembrane region" description="Helical" evidence="1">
    <location>
        <begin position="63"/>
        <end position="83"/>
    </location>
</feature>